<sequence>MSFPAFPACAPVIPRSSVLSGCRGLGVFSFSAGGPVLFYFCHIIPSPPSALEPSNIKASLNRSDERLLFSVTFGAELFPRDNRGSSVSRWAEVCGQSGILVWVTGG</sequence>
<name>A0AAV2K0U8_KNICA</name>
<dbReference type="Proteomes" id="UP001497482">
    <property type="component" value="Chromosome 15"/>
</dbReference>
<proteinExistence type="predicted"/>
<evidence type="ECO:0000313" key="1">
    <source>
        <dbReference type="EMBL" id="CAL1582681.1"/>
    </source>
</evidence>
<evidence type="ECO:0000313" key="2">
    <source>
        <dbReference type="Proteomes" id="UP001497482"/>
    </source>
</evidence>
<accession>A0AAV2K0U8</accession>
<organism evidence="1 2">
    <name type="scientific">Knipowitschia caucasica</name>
    <name type="common">Caucasian dwarf goby</name>
    <name type="synonym">Pomatoschistus caucasicus</name>
    <dbReference type="NCBI Taxonomy" id="637954"/>
    <lineage>
        <taxon>Eukaryota</taxon>
        <taxon>Metazoa</taxon>
        <taxon>Chordata</taxon>
        <taxon>Craniata</taxon>
        <taxon>Vertebrata</taxon>
        <taxon>Euteleostomi</taxon>
        <taxon>Actinopterygii</taxon>
        <taxon>Neopterygii</taxon>
        <taxon>Teleostei</taxon>
        <taxon>Neoteleostei</taxon>
        <taxon>Acanthomorphata</taxon>
        <taxon>Gobiaria</taxon>
        <taxon>Gobiiformes</taxon>
        <taxon>Gobioidei</taxon>
        <taxon>Gobiidae</taxon>
        <taxon>Gobiinae</taxon>
        <taxon>Knipowitschia</taxon>
    </lineage>
</organism>
<reference evidence="1 2" key="1">
    <citation type="submission" date="2024-04" db="EMBL/GenBank/DDBJ databases">
        <authorList>
            <person name="Waldvogel A.-M."/>
            <person name="Schoenle A."/>
        </authorList>
    </citation>
    <scope>NUCLEOTIDE SEQUENCE [LARGE SCALE GENOMIC DNA]</scope>
</reference>
<gene>
    <name evidence="1" type="ORF">KC01_LOCUS13244</name>
</gene>
<keyword evidence="2" id="KW-1185">Reference proteome</keyword>
<dbReference type="AlphaFoldDB" id="A0AAV2K0U8"/>
<dbReference type="EMBL" id="OZ035837">
    <property type="protein sequence ID" value="CAL1582681.1"/>
    <property type="molecule type" value="Genomic_DNA"/>
</dbReference>
<protein>
    <submittedName>
        <fullName evidence="1">Uncharacterized protein</fullName>
    </submittedName>
</protein>